<proteinExistence type="inferred from homology"/>
<sequence>MVRTNANEDRYTFFVEWFDQTAELFRRYQLTYFLRDGTLEMYDIKNRRPFLKRCEFPGVAAKDLHIGSMITVYSRQLKIVEYADEFTRSKLETLKGRTLAMIKPDAYSHTGDILTEIVKAGFVIKNLRMCKLDRPAAEKLYQDHKGKSFFEALIKFVTSDAVVAIELWGDNAVAKWRQLVEEDLRPRFGTDATRNAVHGSDSAENAAREVEFFFGSDCAAEETAIFNNCTCCVIRPHIASTPKVGEVVQAILDNGFEISAMRWCSLDKRSCEEFLEVYSGVLPEYTMQVTELSGGPSLALEVISFLWRVSVHHQSRKLVGPHDPQIAKALRPATLRAAFGVDRVKNAVHCTDLEEDGQLEVDGASGVLGFDAATEGTTQSHSFHSPTMAVRRSTVLLSKLGPSKGRGPLTAKRAPSLRKGFGSIGLGTHTKKGFFMIDPRFVPQFKVPDLSDCPLKPYVSRQTPVINNARGFWPGGKINP</sequence>
<gene>
    <name evidence="8" type="ORF">FOZ62_016679</name>
</gene>
<evidence type="ECO:0000256" key="2">
    <source>
        <dbReference type="ARBA" id="ARBA00004245"/>
    </source>
</evidence>
<accession>A0A7J6QRY9</accession>
<organism evidence="8 9">
    <name type="scientific">Perkinsus olseni</name>
    <name type="common">Perkinsus atlanticus</name>
    <dbReference type="NCBI Taxonomy" id="32597"/>
    <lineage>
        <taxon>Eukaryota</taxon>
        <taxon>Sar</taxon>
        <taxon>Alveolata</taxon>
        <taxon>Perkinsozoa</taxon>
        <taxon>Perkinsea</taxon>
        <taxon>Perkinsida</taxon>
        <taxon>Perkinsidae</taxon>
        <taxon>Perkinsus</taxon>
    </lineage>
</organism>
<feature type="domain" description="DM10" evidence="7">
    <location>
        <begin position="7"/>
        <end position="95"/>
    </location>
</feature>
<dbReference type="PANTHER" id="PTHR43109">
    <property type="entry name" value="NUCLEOSIDE DIPHOSPHATE KINASE 7"/>
    <property type="match status" value="1"/>
</dbReference>
<protein>
    <recommendedName>
        <fullName evidence="7">DM10 domain-containing protein</fullName>
    </recommendedName>
</protein>
<dbReference type="CDD" id="cd04412">
    <property type="entry name" value="NDPk7B"/>
    <property type="match status" value="1"/>
</dbReference>
<dbReference type="InterPro" id="IPR037993">
    <property type="entry name" value="NDPk7B"/>
</dbReference>
<dbReference type="GO" id="GO:0003735">
    <property type="term" value="F:structural constituent of ribosome"/>
    <property type="evidence" value="ECO:0007669"/>
    <property type="project" value="InterPro"/>
</dbReference>
<dbReference type="InterPro" id="IPR036850">
    <property type="entry name" value="NDK-like_dom_sf"/>
</dbReference>
<name>A0A7J6QRY9_PEROL</name>
<evidence type="ECO:0000313" key="9">
    <source>
        <dbReference type="Proteomes" id="UP000574390"/>
    </source>
</evidence>
<dbReference type="PANTHER" id="PTHR43109:SF2">
    <property type="entry name" value="NUCLEOSIDE DIPHOSPHATE KINASE 7"/>
    <property type="match status" value="1"/>
</dbReference>
<evidence type="ECO:0000256" key="5">
    <source>
        <dbReference type="ARBA" id="ARBA00023273"/>
    </source>
</evidence>
<dbReference type="Gene3D" id="3.30.70.141">
    <property type="entry name" value="Nucleoside diphosphate kinase-like domain"/>
    <property type="match status" value="2"/>
</dbReference>
<dbReference type="Proteomes" id="UP000574390">
    <property type="component" value="Unassembled WGS sequence"/>
</dbReference>
<comment type="caution">
    <text evidence="6">Lacks conserved residue(s) required for the propagation of feature annotation.</text>
</comment>
<dbReference type="PROSITE" id="PS51374">
    <property type="entry name" value="NDPK_LIKE"/>
    <property type="match status" value="2"/>
</dbReference>
<comment type="similarity">
    <text evidence="6">Belongs to the NDK family.</text>
</comment>
<keyword evidence="3" id="KW-0963">Cytoplasm</keyword>
<evidence type="ECO:0000256" key="1">
    <source>
        <dbReference type="ARBA" id="ARBA00004138"/>
    </source>
</evidence>
<evidence type="ECO:0000259" key="7">
    <source>
        <dbReference type="PROSITE" id="PS51336"/>
    </source>
</evidence>
<dbReference type="SMART" id="SM00676">
    <property type="entry name" value="DM10"/>
    <property type="match status" value="1"/>
</dbReference>
<dbReference type="Pfam" id="PF25364">
    <property type="entry name" value="PH_NDK7_N"/>
    <property type="match status" value="1"/>
</dbReference>
<dbReference type="InterPro" id="IPR006602">
    <property type="entry name" value="DM10_dom"/>
</dbReference>
<dbReference type="SMART" id="SM00562">
    <property type="entry name" value="NDK"/>
    <property type="match status" value="2"/>
</dbReference>
<dbReference type="InterPro" id="IPR057579">
    <property type="entry name" value="DM10_NDK7"/>
</dbReference>
<comment type="caution">
    <text evidence="8">The sequence shown here is derived from an EMBL/GenBank/DDBJ whole genome shotgun (WGS) entry which is preliminary data.</text>
</comment>
<keyword evidence="5" id="KW-0966">Cell projection</keyword>
<dbReference type="GO" id="GO:0005879">
    <property type="term" value="C:axonemal microtubule"/>
    <property type="evidence" value="ECO:0007669"/>
    <property type="project" value="TreeGrafter"/>
</dbReference>
<dbReference type="GO" id="GO:0005762">
    <property type="term" value="C:mitochondrial large ribosomal subunit"/>
    <property type="evidence" value="ECO:0007669"/>
    <property type="project" value="InterPro"/>
</dbReference>
<dbReference type="Gene3D" id="2.30.29.170">
    <property type="match status" value="1"/>
</dbReference>
<dbReference type="EMBL" id="JABANM010027690">
    <property type="protein sequence ID" value="KAF4710901.1"/>
    <property type="molecule type" value="Genomic_DNA"/>
</dbReference>
<dbReference type="PROSITE" id="PS51336">
    <property type="entry name" value="DM10"/>
    <property type="match status" value="1"/>
</dbReference>
<evidence type="ECO:0000256" key="3">
    <source>
        <dbReference type="ARBA" id="ARBA00022490"/>
    </source>
</evidence>
<dbReference type="Pfam" id="PF09809">
    <property type="entry name" value="MRP-L27"/>
    <property type="match status" value="1"/>
</dbReference>
<dbReference type="AlphaFoldDB" id="A0A7J6QRY9"/>
<evidence type="ECO:0000256" key="6">
    <source>
        <dbReference type="PROSITE-ProRule" id="PRU00706"/>
    </source>
</evidence>
<evidence type="ECO:0000313" key="8">
    <source>
        <dbReference type="EMBL" id="KAF4710901.1"/>
    </source>
</evidence>
<reference evidence="8 9" key="1">
    <citation type="submission" date="2020-04" db="EMBL/GenBank/DDBJ databases">
        <title>Perkinsus olseni comparative genomics.</title>
        <authorList>
            <person name="Bogema D.R."/>
        </authorList>
    </citation>
    <scope>NUCLEOTIDE SEQUENCE [LARGE SCALE GENOMIC DNA]</scope>
    <source>
        <strain evidence="8">ATCC PRA-205</strain>
    </source>
</reference>
<dbReference type="Pfam" id="PF00334">
    <property type="entry name" value="NDK"/>
    <property type="match status" value="2"/>
</dbReference>
<evidence type="ECO:0000256" key="4">
    <source>
        <dbReference type="ARBA" id="ARBA00023212"/>
    </source>
</evidence>
<comment type="subcellular location">
    <subcellularLocation>
        <location evidence="1">Cell projection</location>
        <location evidence="1">Cilium</location>
    </subcellularLocation>
    <subcellularLocation>
        <location evidence="2">Cytoplasm</location>
        <location evidence="2">Cytoskeleton</location>
    </subcellularLocation>
</comment>
<dbReference type="InterPro" id="IPR019189">
    <property type="entry name" value="Ribosomal_mL41"/>
</dbReference>
<dbReference type="InterPro" id="IPR034907">
    <property type="entry name" value="NDK-like_dom"/>
</dbReference>
<keyword evidence="4" id="KW-0206">Cytoskeleton</keyword>
<dbReference type="SUPFAM" id="SSF54919">
    <property type="entry name" value="Nucleoside diphosphate kinase, NDK"/>
    <property type="match status" value="2"/>
</dbReference>